<dbReference type="PANTHER" id="PTHR10438:SF394">
    <property type="entry name" value="THIOREDOXIN-LIKE PROTEIN CXXS2-RELATED"/>
    <property type="match status" value="1"/>
</dbReference>
<dbReference type="InterPro" id="IPR036249">
    <property type="entry name" value="Thioredoxin-like_sf"/>
</dbReference>
<dbReference type="PANTHER" id="PTHR10438">
    <property type="entry name" value="THIOREDOXIN"/>
    <property type="match status" value="1"/>
</dbReference>
<sequence length="173" mass="19216">MGCCFSCSKCCYSCSECCCCCKVPWFSCAWLMCCFCPKLSPSDTDSDQSHHAVLFSSKNVHRITSMQSWEANLSQANKDGKAVVANFTASWSHPCRDVMPIFSELANKYSFLVFLTVDADELAELCNSWNINATPTFYFLKDGRQLDKLVGADKLELKKKVAAVADLVTNSPN</sequence>
<organism evidence="2 3">
    <name type="scientific">Lupinus albus</name>
    <name type="common">White lupine</name>
    <name type="synonym">Lupinus termis</name>
    <dbReference type="NCBI Taxonomy" id="3870"/>
    <lineage>
        <taxon>Eukaryota</taxon>
        <taxon>Viridiplantae</taxon>
        <taxon>Streptophyta</taxon>
        <taxon>Embryophyta</taxon>
        <taxon>Tracheophyta</taxon>
        <taxon>Spermatophyta</taxon>
        <taxon>Magnoliopsida</taxon>
        <taxon>eudicotyledons</taxon>
        <taxon>Gunneridae</taxon>
        <taxon>Pentapetalae</taxon>
        <taxon>rosids</taxon>
        <taxon>fabids</taxon>
        <taxon>Fabales</taxon>
        <taxon>Fabaceae</taxon>
        <taxon>Papilionoideae</taxon>
        <taxon>50 kb inversion clade</taxon>
        <taxon>genistoids sensu lato</taxon>
        <taxon>core genistoids</taxon>
        <taxon>Genisteae</taxon>
        <taxon>Lupinus</taxon>
    </lineage>
</organism>
<keyword evidence="3" id="KW-1185">Reference proteome</keyword>
<dbReference type="SUPFAM" id="SSF52833">
    <property type="entry name" value="Thioredoxin-like"/>
    <property type="match status" value="1"/>
</dbReference>
<comment type="caution">
    <text evidence="2">The sequence shown here is derived from an EMBL/GenBank/DDBJ whole genome shotgun (WGS) entry which is preliminary data.</text>
</comment>
<gene>
    <name evidence="2" type="ORF">Lalb_Chr17g0344721</name>
</gene>
<dbReference type="AlphaFoldDB" id="A0A6A4P0D7"/>
<dbReference type="PROSITE" id="PS51352">
    <property type="entry name" value="THIOREDOXIN_2"/>
    <property type="match status" value="1"/>
</dbReference>
<dbReference type="Gene3D" id="3.40.30.10">
    <property type="entry name" value="Glutaredoxin"/>
    <property type="match status" value="1"/>
</dbReference>
<dbReference type="EMBL" id="WOCE01000017">
    <property type="protein sequence ID" value="KAE9596005.1"/>
    <property type="molecule type" value="Genomic_DNA"/>
</dbReference>
<evidence type="ECO:0000313" key="2">
    <source>
        <dbReference type="EMBL" id="KAE9596005.1"/>
    </source>
</evidence>
<dbReference type="CDD" id="cd02947">
    <property type="entry name" value="TRX_family"/>
    <property type="match status" value="1"/>
</dbReference>
<feature type="domain" description="Thioredoxin" evidence="1">
    <location>
        <begin position="39"/>
        <end position="166"/>
    </location>
</feature>
<dbReference type="Pfam" id="PF00085">
    <property type="entry name" value="Thioredoxin"/>
    <property type="match status" value="1"/>
</dbReference>
<proteinExistence type="predicted"/>
<evidence type="ECO:0000259" key="1">
    <source>
        <dbReference type="PROSITE" id="PS51352"/>
    </source>
</evidence>
<name>A0A6A4P0D7_LUPAL</name>
<dbReference type="OrthoDB" id="2121326at2759"/>
<evidence type="ECO:0000313" key="3">
    <source>
        <dbReference type="Proteomes" id="UP000447434"/>
    </source>
</evidence>
<dbReference type="InterPro" id="IPR050620">
    <property type="entry name" value="Thioredoxin_H-type-like"/>
</dbReference>
<reference evidence="3" key="1">
    <citation type="journal article" date="2020" name="Nat. Commun.">
        <title>Genome sequence of the cluster root forming white lupin.</title>
        <authorList>
            <person name="Hufnagel B."/>
            <person name="Marques A."/>
            <person name="Soriano A."/>
            <person name="Marques L."/>
            <person name="Divol F."/>
            <person name="Doumas P."/>
            <person name="Sallet E."/>
            <person name="Mancinotti D."/>
            <person name="Carrere S."/>
            <person name="Marande W."/>
            <person name="Arribat S."/>
            <person name="Keller J."/>
            <person name="Huneau C."/>
            <person name="Blein T."/>
            <person name="Aime D."/>
            <person name="Laguerre M."/>
            <person name="Taylor J."/>
            <person name="Schubert V."/>
            <person name="Nelson M."/>
            <person name="Geu-Flores F."/>
            <person name="Crespi M."/>
            <person name="Gallardo-Guerrero K."/>
            <person name="Delaux P.-M."/>
            <person name="Salse J."/>
            <person name="Berges H."/>
            <person name="Guyot R."/>
            <person name="Gouzy J."/>
            <person name="Peret B."/>
        </authorList>
    </citation>
    <scope>NUCLEOTIDE SEQUENCE [LARGE SCALE GENOMIC DNA]</scope>
    <source>
        <strain evidence="3">cv. Amiga</strain>
    </source>
</reference>
<protein>
    <submittedName>
        <fullName evidence="2">Putative monodehydroascorbate reductase (NADH)</fullName>
    </submittedName>
</protein>
<accession>A0A6A4P0D7</accession>
<dbReference type="InterPro" id="IPR013766">
    <property type="entry name" value="Thioredoxin_domain"/>
</dbReference>
<dbReference type="Proteomes" id="UP000447434">
    <property type="component" value="Chromosome 17"/>
</dbReference>